<name>A0A8D7EYX9_MUSAM</name>
<dbReference type="PANTHER" id="PTHR36059:SF2">
    <property type="entry name" value="OS02G0175800 PROTEIN"/>
    <property type="match status" value="1"/>
</dbReference>
<accession>A0A8D7EYX9</accession>
<evidence type="ECO:0000313" key="1">
    <source>
        <dbReference type="EMBL" id="CAG1836065.1"/>
    </source>
</evidence>
<proteinExistence type="predicted"/>
<dbReference type="EMBL" id="HG996474">
    <property type="protein sequence ID" value="CAG1836065.1"/>
    <property type="molecule type" value="Genomic_DNA"/>
</dbReference>
<dbReference type="AlphaFoldDB" id="A0A8D7EYX9"/>
<gene>
    <name evidence="1" type="ORF">GSMUA_240340.1</name>
</gene>
<reference evidence="1" key="1">
    <citation type="submission" date="2021-03" db="EMBL/GenBank/DDBJ databases">
        <authorList>
            <consortium name="Genoscope - CEA"/>
            <person name="William W."/>
        </authorList>
    </citation>
    <scope>NUCLEOTIDE SEQUENCE</scope>
    <source>
        <strain evidence="1">Doubled-haploid Pahang</strain>
    </source>
</reference>
<sequence>MALRAFYNEIKGMKVRELPSYLKPKLSWDHIKKSADQAVDRYI</sequence>
<dbReference type="PANTHER" id="PTHR36059">
    <property type="entry name" value="OS02G0175800 PROTEIN"/>
    <property type="match status" value="1"/>
</dbReference>
<organism evidence="1">
    <name type="scientific">Musa acuminata subsp. malaccensis</name>
    <name type="common">Wild banana</name>
    <name type="synonym">Musa malaccensis</name>
    <dbReference type="NCBI Taxonomy" id="214687"/>
    <lineage>
        <taxon>Eukaryota</taxon>
        <taxon>Viridiplantae</taxon>
        <taxon>Streptophyta</taxon>
        <taxon>Embryophyta</taxon>
        <taxon>Tracheophyta</taxon>
        <taxon>Spermatophyta</taxon>
        <taxon>Magnoliopsida</taxon>
        <taxon>Liliopsida</taxon>
        <taxon>Zingiberales</taxon>
        <taxon>Musaceae</taxon>
        <taxon>Musa</taxon>
    </lineage>
</organism>
<protein>
    <submittedName>
        <fullName evidence="1">(wild Malaysian banana) hypothetical protein</fullName>
    </submittedName>
</protein>